<dbReference type="CDD" id="cd00048">
    <property type="entry name" value="DSRM_SF"/>
    <property type="match status" value="1"/>
</dbReference>
<name>A0A9W9G826_9EURO</name>
<comment type="caution">
    <text evidence="2">The sequence shown here is derived from an EMBL/GenBank/DDBJ whole genome shotgun (WGS) entry which is preliminary data.</text>
</comment>
<dbReference type="OrthoDB" id="4227155at2759"/>
<dbReference type="AlphaFoldDB" id="A0A9W9G826"/>
<feature type="compositionally biased region" description="Polar residues" evidence="1">
    <location>
        <begin position="136"/>
        <end position="146"/>
    </location>
</feature>
<accession>A0A9W9G826</accession>
<reference evidence="2" key="2">
    <citation type="journal article" date="2023" name="IMA Fungus">
        <title>Comparative genomic study of the Penicillium genus elucidates a diverse pangenome and 15 lateral gene transfer events.</title>
        <authorList>
            <person name="Petersen C."/>
            <person name="Sorensen T."/>
            <person name="Nielsen M.R."/>
            <person name="Sondergaard T.E."/>
            <person name="Sorensen J.L."/>
            <person name="Fitzpatrick D.A."/>
            <person name="Frisvad J.C."/>
            <person name="Nielsen K.L."/>
        </authorList>
    </citation>
    <scope>NUCLEOTIDE SEQUENCE</scope>
    <source>
        <strain evidence="2">IBT 30069</strain>
    </source>
</reference>
<dbReference type="Proteomes" id="UP001149165">
    <property type="component" value="Unassembled WGS sequence"/>
</dbReference>
<organism evidence="2 3">
    <name type="scientific">Penicillium angulare</name>
    <dbReference type="NCBI Taxonomy" id="116970"/>
    <lineage>
        <taxon>Eukaryota</taxon>
        <taxon>Fungi</taxon>
        <taxon>Dikarya</taxon>
        <taxon>Ascomycota</taxon>
        <taxon>Pezizomycotina</taxon>
        <taxon>Eurotiomycetes</taxon>
        <taxon>Eurotiomycetidae</taxon>
        <taxon>Eurotiales</taxon>
        <taxon>Aspergillaceae</taxon>
        <taxon>Penicillium</taxon>
    </lineage>
</organism>
<dbReference type="PANTHER" id="PTHR42030:SF1">
    <property type="entry name" value="DRBM DOMAIN-CONTAINING PROTEIN"/>
    <property type="match status" value="1"/>
</dbReference>
<evidence type="ECO:0000256" key="1">
    <source>
        <dbReference type="SAM" id="MobiDB-lite"/>
    </source>
</evidence>
<evidence type="ECO:0000313" key="3">
    <source>
        <dbReference type="Proteomes" id="UP001149165"/>
    </source>
</evidence>
<dbReference type="PANTHER" id="PTHR42030">
    <property type="entry name" value="DRBM DOMAIN-CONTAINING PROTEIN"/>
    <property type="match status" value="1"/>
</dbReference>
<proteinExistence type="predicted"/>
<feature type="region of interest" description="Disordered" evidence="1">
    <location>
        <begin position="263"/>
        <end position="285"/>
    </location>
</feature>
<keyword evidence="3" id="KW-1185">Reference proteome</keyword>
<protein>
    <recommendedName>
        <fullName evidence="4">DRBM domain-containing protein</fullName>
    </recommendedName>
</protein>
<evidence type="ECO:0000313" key="2">
    <source>
        <dbReference type="EMBL" id="KAJ5113712.1"/>
    </source>
</evidence>
<dbReference type="SUPFAM" id="SSF54768">
    <property type="entry name" value="dsRNA-binding domain-like"/>
    <property type="match status" value="1"/>
</dbReference>
<evidence type="ECO:0008006" key="4">
    <source>
        <dbReference type="Google" id="ProtNLM"/>
    </source>
</evidence>
<reference evidence="2" key="1">
    <citation type="submission" date="2022-11" db="EMBL/GenBank/DDBJ databases">
        <authorList>
            <person name="Petersen C."/>
        </authorList>
    </citation>
    <scope>NUCLEOTIDE SEQUENCE</scope>
    <source>
        <strain evidence="2">IBT 30069</strain>
    </source>
</reference>
<gene>
    <name evidence="2" type="ORF">N7456_002246</name>
</gene>
<dbReference type="EMBL" id="JAPQKH010000002">
    <property type="protein sequence ID" value="KAJ5113712.1"/>
    <property type="molecule type" value="Genomic_DNA"/>
</dbReference>
<sequence>MNIDITRSQWNDGSMSFANNALENTINSPQLNDGNKLLGKNAPEKMKSWQYLLSDHCRMARLGPPIFNIVSDTRGGRTAWSSTVTIGGQTSSARYWYDGQYINNAKEDAAEIALRRINDNPALRLIERKDILYSQTSPGYTTGHTEAQSDRARKPGASFRRIRPMSGQGLIKFDSDLGRIDQADLKSTSIITLKLTAKCELLQAIGRYRPNSALSALFTLTGSQFDAEALSCGEYLESKFPQVAAKLLSRVQKGLAEYNASWSRKSPSWTNNKEDPVQDCEDDQDGQDGVKISQFNISDVEEPTATLEVRGNCYLVMDVARAFAWLISAIRSPTRGGIQLSSFAYTITEHTHKRALTNSRELGVGISLLPLQNAEDGLCWNRMFKSMVVVHVPLARARNLNLKYLRFGMMEAEITQDPPTPRGLKISLPLLQHLAAVEYPFEDEDGLALPGISTLLVATNRFRHKVSSATLCIQWHFIETNDEDPLEHYISQPPISWEHGPPTFEESASEKVRHFVGWCEKADIRLGKEVPPLDICHSRLERAGSRPKLKSFNLGASGGQYLTLNSGMTYEFQEDTVKRGTRASALPEVIEKANKAPVILYDAIEKRGWLVPKLLVLLAMIPIYLRDFGYEGLPPLAGKSFPETKNIILRHTTQGFSPVGLLDKETSEKNSIFFLDLFLELYHEITTAQASAFLTRSKLQRYCGRNSIFGFDFLEMARKGNEVDQYGIYKTALDEHHGGWIKLIDSRIIPGVIFCSGLGDIIQCDSNQLQHCNHCSTIPPGLSYLAADTSCLATIHEKRDKPGWEYVGKNSAAAFRNCNRCDSFNHRLHAIRPSKISDQVIATIRKFPRGAIVIGDATKPNISHRYQRSSISYLSAIQVPNVSSRNGVKNETDVPSSVIG</sequence>
<feature type="region of interest" description="Disordered" evidence="1">
    <location>
        <begin position="136"/>
        <end position="155"/>
    </location>
</feature>